<dbReference type="AlphaFoldDB" id="A0A345SSP6"/>
<dbReference type="EMBL" id="CP031264">
    <property type="protein sequence ID" value="AXI76751.1"/>
    <property type="molecule type" value="Genomic_DNA"/>
</dbReference>
<dbReference type="InterPro" id="IPR002575">
    <property type="entry name" value="Aminoglycoside_PTrfase"/>
</dbReference>
<evidence type="ECO:0000313" key="3">
    <source>
        <dbReference type="Proteomes" id="UP000249340"/>
    </source>
</evidence>
<dbReference type="Proteomes" id="UP000249340">
    <property type="component" value="Chromosome"/>
</dbReference>
<accession>A0A345SSP6</accession>
<dbReference type="PANTHER" id="PTHR47829">
    <property type="entry name" value="HYDROLASE, PUTATIVE (AFU_ORTHOLOGUE AFUA_1G12880)-RELATED"/>
    <property type="match status" value="1"/>
</dbReference>
<dbReference type="PANTHER" id="PTHR47829:SF1">
    <property type="entry name" value="HAD FAMILY PHOSPHATASE"/>
    <property type="match status" value="1"/>
</dbReference>
<keyword evidence="2" id="KW-0808">Transferase</keyword>
<reference evidence="3" key="1">
    <citation type="submission" date="2018-07" db="EMBL/GenBank/DDBJ databases">
        <title>Streptacidiphilus bronchialis DSM 106435 chromosome.</title>
        <authorList>
            <person name="Batra D."/>
            <person name="Gulvik C.A."/>
        </authorList>
    </citation>
    <scope>NUCLEOTIDE SEQUENCE [LARGE SCALE GENOMIC DNA]</scope>
    <source>
        <strain evidence="3">DSM 106435</strain>
    </source>
</reference>
<dbReference type="Gene3D" id="3.30.200.20">
    <property type="entry name" value="Phosphorylase Kinase, domain 1"/>
    <property type="match status" value="1"/>
</dbReference>
<dbReference type="SUPFAM" id="SSF56112">
    <property type="entry name" value="Protein kinase-like (PK-like)"/>
    <property type="match status" value="1"/>
</dbReference>
<dbReference type="Gene3D" id="3.90.1200.10">
    <property type="match status" value="1"/>
</dbReference>
<keyword evidence="3" id="KW-1185">Reference proteome</keyword>
<dbReference type="OrthoDB" id="3806873at2"/>
<organism evidence="2 3">
    <name type="scientific">Peterkaempfera bronchialis</name>
    <dbReference type="NCBI Taxonomy" id="2126346"/>
    <lineage>
        <taxon>Bacteria</taxon>
        <taxon>Bacillati</taxon>
        <taxon>Actinomycetota</taxon>
        <taxon>Actinomycetes</taxon>
        <taxon>Kitasatosporales</taxon>
        <taxon>Streptomycetaceae</taxon>
        <taxon>Peterkaempfera</taxon>
    </lineage>
</organism>
<dbReference type="InterPro" id="IPR011009">
    <property type="entry name" value="Kinase-like_dom_sf"/>
</dbReference>
<evidence type="ECO:0000259" key="1">
    <source>
        <dbReference type="Pfam" id="PF01636"/>
    </source>
</evidence>
<feature type="domain" description="Aminoglycoside phosphotransferase" evidence="1">
    <location>
        <begin position="31"/>
        <end position="254"/>
    </location>
</feature>
<dbReference type="Pfam" id="PF01636">
    <property type="entry name" value="APH"/>
    <property type="match status" value="1"/>
</dbReference>
<sequence>MADQPPGLDLDRLHAQLAHARPGLAAGPLSARLIAGGKSNLTYTVTDGTSRWVLRRPPLGHVLATAHDMAREYRVISALADTAVPVPATYLLCEDPDVLGAPFYLMEEVHGTVYRTAEQTAGLGADRARTISARLVDVLAELHAVDPAEVGLADFGRPDGFMARQVERWRRQFEASRSREIKGMDELYGRLRGSVPEAQRVAVVHGDYRLDNAILDPDDRVTAVLDWEMATLGDPLADLGLMRVYWEISRDLPQNPVSSAVSADAGFPAMAELVARYAERSGLDTSPLPWYTAFARYKLAIIAEGIHYRYTQGKTVGGGFSHLGVMVEPLVTAALDSLLTEGA</sequence>
<protein>
    <submittedName>
        <fullName evidence="2">Phosphotransferase family protein</fullName>
    </submittedName>
</protein>
<dbReference type="InterPro" id="IPR052898">
    <property type="entry name" value="ACAD10-like"/>
</dbReference>
<dbReference type="KEGG" id="stri:C7M71_004045"/>
<dbReference type="CDD" id="cd05154">
    <property type="entry name" value="ACAD10_11_N-like"/>
    <property type="match status" value="1"/>
</dbReference>
<dbReference type="RefSeq" id="WP_111492978.1">
    <property type="nucleotide sequence ID" value="NZ_CP031264.1"/>
</dbReference>
<dbReference type="InterPro" id="IPR041726">
    <property type="entry name" value="ACAD10_11_N"/>
</dbReference>
<dbReference type="GO" id="GO:0016740">
    <property type="term" value="F:transferase activity"/>
    <property type="evidence" value="ECO:0007669"/>
    <property type="project" value="UniProtKB-KW"/>
</dbReference>
<gene>
    <name evidence="2" type="ORF">C7M71_004045</name>
</gene>
<name>A0A345SSP6_9ACTN</name>
<proteinExistence type="predicted"/>
<evidence type="ECO:0000313" key="2">
    <source>
        <dbReference type="EMBL" id="AXI76751.1"/>
    </source>
</evidence>